<evidence type="ECO:0000259" key="6">
    <source>
        <dbReference type="SMART" id="SM00479"/>
    </source>
</evidence>
<dbReference type="EC" id="3.1.-.-" evidence="5"/>
<sequence>MSESDNNLIWIDLEMTGLDPSSDRILEIATIVTDSNLQILDEGPVFAIHQDEAILSGMDDWNCEHHGASGLLDRVRASRVTEGQAEAATLAFLAHYVPAGASPLCGNSICQDRRFLAGWMPKLEAYCHYRNLDVSSLKILAQRWAPEVARSFKKTGRHLALDDIRESIEELRHYRTHFIRSF</sequence>
<dbReference type="Proteomes" id="UP001597337">
    <property type="component" value="Unassembled WGS sequence"/>
</dbReference>
<comment type="caution">
    <text evidence="7">The sequence shown here is derived from an EMBL/GenBank/DDBJ whole genome shotgun (WGS) entry which is preliminary data.</text>
</comment>
<evidence type="ECO:0000256" key="4">
    <source>
        <dbReference type="ARBA" id="ARBA00022839"/>
    </source>
</evidence>
<proteinExistence type="inferred from homology"/>
<dbReference type="PANTHER" id="PTHR11046:SF0">
    <property type="entry name" value="OLIGORIBONUCLEASE, MITOCHONDRIAL"/>
    <property type="match status" value="1"/>
</dbReference>
<dbReference type="HAMAP" id="MF_00045">
    <property type="entry name" value="Oligoribonuclease"/>
    <property type="match status" value="1"/>
</dbReference>
<dbReference type="SMART" id="SM00479">
    <property type="entry name" value="EXOIII"/>
    <property type="match status" value="1"/>
</dbReference>
<dbReference type="CDD" id="cd06135">
    <property type="entry name" value="Orn"/>
    <property type="match status" value="1"/>
</dbReference>
<dbReference type="Gene3D" id="3.30.420.10">
    <property type="entry name" value="Ribonuclease H-like superfamily/Ribonuclease H"/>
    <property type="match status" value="1"/>
</dbReference>
<feature type="active site" evidence="5">
    <location>
        <position position="129"/>
    </location>
</feature>
<dbReference type="GO" id="GO:0016787">
    <property type="term" value="F:hydrolase activity"/>
    <property type="evidence" value="ECO:0007669"/>
    <property type="project" value="UniProtKB-KW"/>
</dbReference>
<keyword evidence="8" id="KW-1185">Reference proteome</keyword>
<comment type="similarity">
    <text evidence="1 5">Belongs to the oligoribonuclease family.</text>
</comment>
<dbReference type="RefSeq" id="WP_386022612.1">
    <property type="nucleotide sequence ID" value="NZ_JBHUHX010000004.1"/>
</dbReference>
<evidence type="ECO:0000256" key="5">
    <source>
        <dbReference type="HAMAP-Rule" id="MF_00045"/>
    </source>
</evidence>
<keyword evidence="5" id="KW-0963">Cytoplasm</keyword>
<dbReference type="InterPro" id="IPR012337">
    <property type="entry name" value="RNaseH-like_sf"/>
</dbReference>
<feature type="domain" description="Exonuclease" evidence="6">
    <location>
        <begin position="7"/>
        <end position="180"/>
    </location>
</feature>
<dbReference type="InterPro" id="IPR013520">
    <property type="entry name" value="Ribonucl_H"/>
</dbReference>
<accession>A0ABW4Y3B6</accession>
<evidence type="ECO:0000256" key="2">
    <source>
        <dbReference type="ARBA" id="ARBA00022722"/>
    </source>
</evidence>
<evidence type="ECO:0000256" key="3">
    <source>
        <dbReference type="ARBA" id="ARBA00022801"/>
    </source>
</evidence>
<name>A0ABW4Y3B6_9GAMM</name>
<comment type="function">
    <text evidence="5">3'-to-5' exoribonuclease specific for small oligoribonucleotides.</text>
</comment>
<gene>
    <name evidence="5 7" type="primary">orn</name>
    <name evidence="7" type="ORF">ACFSJC_02305</name>
</gene>
<evidence type="ECO:0000256" key="1">
    <source>
        <dbReference type="ARBA" id="ARBA00009921"/>
    </source>
</evidence>
<dbReference type="EMBL" id="JBHUHX010000004">
    <property type="protein sequence ID" value="MFD2110671.1"/>
    <property type="molecule type" value="Genomic_DNA"/>
</dbReference>
<reference evidence="8" key="1">
    <citation type="journal article" date="2019" name="Int. J. Syst. Evol. Microbiol.">
        <title>The Global Catalogue of Microorganisms (GCM) 10K type strain sequencing project: providing services to taxonomists for standard genome sequencing and annotation.</title>
        <authorList>
            <consortium name="The Broad Institute Genomics Platform"/>
            <consortium name="The Broad Institute Genome Sequencing Center for Infectious Disease"/>
            <person name="Wu L."/>
            <person name="Ma J."/>
        </authorList>
    </citation>
    <scope>NUCLEOTIDE SEQUENCE [LARGE SCALE GENOMIC DNA]</scope>
    <source>
        <strain evidence="8">KACC 12597</strain>
    </source>
</reference>
<keyword evidence="2 5" id="KW-0540">Nuclease</keyword>
<dbReference type="InterPro" id="IPR036397">
    <property type="entry name" value="RNaseH_sf"/>
</dbReference>
<dbReference type="SUPFAM" id="SSF53098">
    <property type="entry name" value="Ribonuclease H-like"/>
    <property type="match status" value="1"/>
</dbReference>
<evidence type="ECO:0000313" key="8">
    <source>
        <dbReference type="Proteomes" id="UP001597337"/>
    </source>
</evidence>
<organism evidence="7 8">
    <name type="scientific">Thiorhodococcus fuscus</name>
    <dbReference type="NCBI Taxonomy" id="527200"/>
    <lineage>
        <taxon>Bacteria</taxon>
        <taxon>Pseudomonadati</taxon>
        <taxon>Pseudomonadota</taxon>
        <taxon>Gammaproteobacteria</taxon>
        <taxon>Chromatiales</taxon>
        <taxon>Chromatiaceae</taxon>
        <taxon>Thiorhodococcus</taxon>
    </lineage>
</organism>
<keyword evidence="3 5" id="KW-0378">Hydrolase</keyword>
<dbReference type="Pfam" id="PF00929">
    <property type="entry name" value="RNase_T"/>
    <property type="match status" value="1"/>
</dbReference>
<dbReference type="PANTHER" id="PTHR11046">
    <property type="entry name" value="OLIGORIBONUCLEASE, MITOCHONDRIAL"/>
    <property type="match status" value="1"/>
</dbReference>
<comment type="subcellular location">
    <subcellularLocation>
        <location evidence="5">Cytoplasm</location>
    </subcellularLocation>
</comment>
<keyword evidence="4 5" id="KW-0269">Exonuclease</keyword>
<protein>
    <recommendedName>
        <fullName evidence="5">Oligoribonuclease</fullName>
        <ecNumber evidence="5">3.1.-.-</ecNumber>
    </recommendedName>
</protein>
<evidence type="ECO:0000313" key="7">
    <source>
        <dbReference type="EMBL" id="MFD2110671.1"/>
    </source>
</evidence>
<dbReference type="InterPro" id="IPR022894">
    <property type="entry name" value="Oligoribonuclease"/>
</dbReference>
<dbReference type="NCBIfam" id="NF003765">
    <property type="entry name" value="PRK05359.1"/>
    <property type="match status" value="1"/>
</dbReference>